<feature type="region of interest" description="Disordered" evidence="1">
    <location>
        <begin position="285"/>
        <end position="311"/>
    </location>
</feature>
<feature type="region of interest" description="Disordered" evidence="1">
    <location>
        <begin position="541"/>
        <end position="655"/>
    </location>
</feature>
<evidence type="ECO:0000313" key="3">
    <source>
        <dbReference type="RefSeq" id="XP_005109098.1"/>
    </source>
</evidence>
<reference evidence="3" key="1">
    <citation type="submission" date="2025-08" db="UniProtKB">
        <authorList>
            <consortium name="RefSeq"/>
        </authorList>
    </citation>
    <scope>IDENTIFICATION</scope>
</reference>
<feature type="compositionally biased region" description="Basic and acidic residues" evidence="1">
    <location>
        <begin position="206"/>
        <end position="221"/>
    </location>
</feature>
<keyword evidence="2" id="KW-1185">Reference proteome</keyword>
<feature type="region of interest" description="Disordered" evidence="1">
    <location>
        <begin position="237"/>
        <end position="256"/>
    </location>
</feature>
<feature type="compositionally biased region" description="Low complexity" evidence="1">
    <location>
        <begin position="791"/>
        <end position="812"/>
    </location>
</feature>
<feature type="region of interest" description="Disordered" evidence="1">
    <location>
        <begin position="327"/>
        <end position="368"/>
    </location>
</feature>
<dbReference type="RefSeq" id="XP_005109098.1">
    <property type="nucleotide sequence ID" value="XM_005109041.3"/>
</dbReference>
<feature type="compositionally biased region" description="Polar residues" evidence="1">
    <location>
        <begin position="813"/>
        <end position="826"/>
    </location>
</feature>
<organism evidence="2 3">
    <name type="scientific">Aplysia californica</name>
    <name type="common">California sea hare</name>
    <dbReference type="NCBI Taxonomy" id="6500"/>
    <lineage>
        <taxon>Eukaryota</taxon>
        <taxon>Metazoa</taxon>
        <taxon>Spiralia</taxon>
        <taxon>Lophotrochozoa</taxon>
        <taxon>Mollusca</taxon>
        <taxon>Gastropoda</taxon>
        <taxon>Heterobranchia</taxon>
        <taxon>Euthyneura</taxon>
        <taxon>Tectipleura</taxon>
        <taxon>Aplysiida</taxon>
        <taxon>Aplysioidea</taxon>
        <taxon>Aplysiidae</taxon>
        <taxon>Aplysia</taxon>
    </lineage>
</organism>
<feature type="region of interest" description="Disordered" evidence="1">
    <location>
        <begin position="63"/>
        <end position="232"/>
    </location>
</feature>
<evidence type="ECO:0000313" key="2">
    <source>
        <dbReference type="Proteomes" id="UP000694888"/>
    </source>
</evidence>
<feature type="compositionally biased region" description="Polar residues" evidence="1">
    <location>
        <begin position="97"/>
        <end position="124"/>
    </location>
</feature>
<gene>
    <name evidence="3" type="primary">LOC101860366</name>
</gene>
<feature type="compositionally biased region" description="Basic and acidic residues" evidence="1">
    <location>
        <begin position="63"/>
        <end position="78"/>
    </location>
</feature>
<dbReference type="Proteomes" id="UP000694888">
    <property type="component" value="Unplaced"/>
</dbReference>
<feature type="compositionally biased region" description="Basic and acidic residues" evidence="1">
    <location>
        <begin position="588"/>
        <end position="603"/>
    </location>
</feature>
<name>A0ABM0K5B2_APLCA</name>
<proteinExistence type="predicted"/>
<feature type="compositionally biased region" description="Polar residues" evidence="1">
    <location>
        <begin position="517"/>
        <end position="527"/>
    </location>
</feature>
<feature type="compositionally biased region" description="Pro residues" evidence="1">
    <location>
        <begin position="781"/>
        <end position="790"/>
    </location>
</feature>
<feature type="region of interest" description="Disordered" evidence="1">
    <location>
        <begin position="380"/>
        <end position="431"/>
    </location>
</feature>
<feature type="region of interest" description="Disordered" evidence="1">
    <location>
        <begin position="508"/>
        <end position="527"/>
    </location>
</feature>
<accession>A0ABM0K5B2</accession>
<feature type="compositionally biased region" description="Polar residues" evidence="1">
    <location>
        <begin position="751"/>
        <end position="763"/>
    </location>
</feature>
<feature type="region of interest" description="Disordered" evidence="1">
    <location>
        <begin position="845"/>
        <end position="920"/>
    </location>
</feature>
<dbReference type="GeneID" id="101860366"/>
<feature type="region of interest" description="Disordered" evidence="1">
    <location>
        <begin position="738"/>
        <end position="833"/>
    </location>
</feature>
<feature type="compositionally biased region" description="Polar residues" evidence="1">
    <location>
        <begin position="147"/>
        <end position="161"/>
    </location>
</feature>
<sequence>MDGVKTGQRLLLALTSGVGSDDLVGDTADVQPSFAPIIIAAASGICFVALVAMCVCGDSAKKKTEDGSLRQVMEEKPGSKSTGTHQQDGREPMAAPTSENGGPPSNRNSATMSGHSRQASSGSAHNLRPTSLRELPEPPVSSHHARNASQSGVVEVPSSSGHMVVGEDEANDPVAYGYHHYHEPNHHRANSSGGGMGIGIENNVGLRDRPGSINDGYDHLGAKPSVKPTDYDSLAAPRRTQAETPTSEAGPATDGHYSLLRERTYAVVKDVKAKASKLYDPYSLVKDEDEDSSQTGSNYYAQEDPYNHIGESDGAVSAALIRRIQQSGDADDPYATLGDEEGGDGKSGGSELQGAVGGAASHAVSPSTAATVTPLSQFSAHDSYSEVSDEYAVVQKSSRGTPSFVQEQENGTEDSLDIAPYSVGPPEPPRRYHLYEEEEGHFAESSAHPPKEHKYSKVTARESLASISARTALNPYEFVPDLPENTYATVEGGSGDGIVREVTLRGTGGAAAAAAASTETNRLSQNSDTYAEIAISGGGLSTSITSTGSSAGGGGGGGSNSLGSSSGAPVPPSLDSLHMMTKSQTSSEGDRLSDRLSDRHLASPEDSALGIFPWADELGTGSADSSEDGYSTLRRTEPYSASDTTLRGTAADSRVRDAESGEITLVPNYQKVKDCISDNEINEECENDPNYESVDEARSKVAALKASKEAAVVSSSHSKPTASPIHLVQFPPVENGVLTSMTPTLGHPSNGEFSISSTSTTSHGRQKRMDHDYEEVDLSPPTSPSQPGGPTPGLTPHLSPSTTPTGATSATSFVNSDPQASPQSVSEAKERLTHNHLYEELADVRLKKQGMTKINYEKSGKNVEERKKGSASNDKKKGEEKKKGGSEEKRKSGSEEKRKSGGGGDEKRKSGAAQPKNTRL</sequence>
<evidence type="ECO:0000256" key="1">
    <source>
        <dbReference type="SAM" id="MobiDB-lite"/>
    </source>
</evidence>
<feature type="compositionally biased region" description="Basic and acidic residues" evidence="1">
    <location>
        <begin position="855"/>
        <end position="909"/>
    </location>
</feature>
<protein>
    <submittedName>
        <fullName evidence="3">Uncharacterized protein LOC101860366</fullName>
    </submittedName>
</protein>
<feature type="compositionally biased region" description="Gly residues" evidence="1">
    <location>
        <begin position="550"/>
        <end position="560"/>
    </location>
</feature>
<feature type="compositionally biased region" description="Polar residues" evidence="1">
    <location>
        <begin position="395"/>
        <end position="409"/>
    </location>
</feature>